<dbReference type="PANTHER" id="PTHR12001:SF69">
    <property type="entry name" value="ALL TRANS-POLYPRENYL-DIPHOSPHATE SYNTHASE PDSS1"/>
    <property type="match status" value="1"/>
</dbReference>
<dbReference type="AlphaFoldDB" id="A0AAV1AJF3"/>
<organism evidence="7 8">
    <name type="scientific">Vicia faba</name>
    <name type="common">Broad bean</name>
    <name type="synonym">Faba vulgaris</name>
    <dbReference type="NCBI Taxonomy" id="3906"/>
    <lineage>
        <taxon>Eukaryota</taxon>
        <taxon>Viridiplantae</taxon>
        <taxon>Streptophyta</taxon>
        <taxon>Embryophyta</taxon>
        <taxon>Tracheophyta</taxon>
        <taxon>Spermatophyta</taxon>
        <taxon>Magnoliopsida</taxon>
        <taxon>eudicotyledons</taxon>
        <taxon>Gunneridae</taxon>
        <taxon>Pentapetalae</taxon>
        <taxon>rosids</taxon>
        <taxon>fabids</taxon>
        <taxon>Fabales</taxon>
        <taxon>Fabaceae</taxon>
        <taxon>Papilionoideae</taxon>
        <taxon>50 kb inversion clade</taxon>
        <taxon>NPAAA clade</taxon>
        <taxon>Hologalegina</taxon>
        <taxon>IRL clade</taxon>
        <taxon>Fabeae</taxon>
        <taxon>Vicia</taxon>
    </lineage>
</organism>
<dbReference type="Proteomes" id="UP001157006">
    <property type="component" value="Chromosome 4"/>
</dbReference>
<sequence>MRSLIFSKGIPAFYSSRYQIHHQSSSLVEVPKLALAAEYFFKMGVEGKRFRPTVASLLHDDVLDDAVTRRGRGSLNFVMGNKLAVLVGDFFAFPDLCHSGLFKEHRGTVNR</sequence>
<dbReference type="GO" id="GO:0046872">
    <property type="term" value="F:metal ion binding"/>
    <property type="evidence" value="ECO:0007669"/>
    <property type="project" value="UniProtKB-KW"/>
</dbReference>
<dbReference type="InterPro" id="IPR008949">
    <property type="entry name" value="Isoprenoid_synthase_dom_sf"/>
</dbReference>
<accession>A0AAV1AJF3</accession>
<dbReference type="GO" id="GO:1990234">
    <property type="term" value="C:transferase complex"/>
    <property type="evidence" value="ECO:0007669"/>
    <property type="project" value="TreeGrafter"/>
</dbReference>
<keyword evidence="3" id="KW-0808">Transferase</keyword>
<evidence type="ECO:0000256" key="3">
    <source>
        <dbReference type="ARBA" id="ARBA00022679"/>
    </source>
</evidence>
<comment type="similarity">
    <text evidence="2">Belongs to the FPP/GGPP synthase family.</text>
</comment>
<dbReference type="InterPro" id="IPR033749">
    <property type="entry name" value="Polyprenyl_synt_CS"/>
</dbReference>
<evidence type="ECO:0000256" key="5">
    <source>
        <dbReference type="ARBA" id="ARBA00022842"/>
    </source>
</evidence>
<dbReference type="GO" id="GO:0008299">
    <property type="term" value="P:isoprenoid biosynthetic process"/>
    <property type="evidence" value="ECO:0007669"/>
    <property type="project" value="UniProtKB-KW"/>
</dbReference>
<keyword evidence="5" id="KW-0460">Magnesium</keyword>
<name>A0AAV1AJF3_VICFA</name>
<gene>
    <name evidence="7" type="ORF">VFH_IV127840</name>
</gene>
<keyword evidence="4" id="KW-0479">Metal-binding</keyword>
<protein>
    <submittedName>
        <fullName evidence="7">Uncharacterized protein</fullName>
    </submittedName>
</protein>
<reference evidence="7 8" key="1">
    <citation type="submission" date="2023-01" db="EMBL/GenBank/DDBJ databases">
        <authorList>
            <person name="Kreplak J."/>
        </authorList>
    </citation>
    <scope>NUCLEOTIDE SEQUENCE [LARGE SCALE GENOMIC DNA]</scope>
</reference>
<dbReference type="GO" id="GO:0006744">
    <property type="term" value="P:ubiquinone biosynthetic process"/>
    <property type="evidence" value="ECO:0007669"/>
    <property type="project" value="TreeGrafter"/>
</dbReference>
<evidence type="ECO:0000256" key="1">
    <source>
        <dbReference type="ARBA" id="ARBA00001946"/>
    </source>
</evidence>
<dbReference type="PANTHER" id="PTHR12001">
    <property type="entry name" value="GERANYLGERANYL PYROPHOSPHATE SYNTHASE"/>
    <property type="match status" value="1"/>
</dbReference>
<keyword evidence="6" id="KW-0414">Isoprene biosynthesis</keyword>
<evidence type="ECO:0000256" key="4">
    <source>
        <dbReference type="ARBA" id="ARBA00022723"/>
    </source>
</evidence>
<dbReference type="Gene3D" id="1.10.600.10">
    <property type="entry name" value="Farnesyl Diphosphate Synthase"/>
    <property type="match status" value="1"/>
</dbReference>
<dbReference type="GO" id="GO:0004659">
    <property type="term" value="F:prenyltransferase activity"/>
    <property type="evidence" value="ECO:0007669"/>
    <property type="project" value="InterPro"/>
</dbReference>
<evidence type="ECO:0000313" key="8">
    <source>
        <dbReference type="Proteomes" id="UP001157006"/>
    </source>
</evidence>
<dbReference type="InterPro" id="IPR000092">
    <property type="entry name" value="Polyprenyl_synt"/>
</dbReference>
<proteinExistence type="inferred from homology"/>
<dbReference type="SUPFAM" id="SSF48576">
    <property type="entry name" value="Terpenoid synthases"/>
    <property type="match status" value="1"/>
</dbReference>
<evidence type="ECO:0000313" key="7">
    <source>
        <dbReference type="EMBL" id="CAI8609328.1"/>
    </source>
</evidence>
<dbReference type="EMBL" id="OX451739">
    <property type="protein sequence ID" value="CAI8609328.1"/>
    <property type="molecule type" value="Genomic_DNA"/>
</dbReference>
<dbReference type="Pfam" id="PF00348">
    <property type="entry name" value="polyprenyl_synt"/>
    <property type="match status" value="1"/>
</dbReference>
<comment type="cofactor">
    <cofactor evidence="1">
        <name>Mg(2+)</name>
        <dbReference type="ChEBI" id="CHEBI:18420"/>
    </cofactor>
</comment>
<evidence type="ECO:0000256" key="2">
    <source>
        <dbReference type="ARBA" id="ARBA00006706"/>
    </source>
</evidence>
<dbReference type="PROSITE" id="PS00723">
    <property type="entry name" value="POLYPRENYL_SYNTHASE_1"/>
    <property type="match status" value="1"/>
</dbReference>
<evidence type="ECO:0000256" key="6">
    <source>
        <dbReference type="ARBA" id="ARBA00023229"/>
    </source>
</evidence>
<keyword evidence="8" id="KW-1185">Reference proteome</keyword>